<name>A0ABW1JGH3_9ACTN</name>
<evidence type="ECO:0000256" key="7">
    <source>
        <dbReference type="ARBA" id="ARBA00023136"/>
    </source>
</evidence>
<proteinExistence type="inferred from homology"/>
<dbReference type="EMBL" id="JBHSRD010000004">
    <property type="protein sequence ID" value="MFC6008130.1"/>
    <property type="molecule type" value="Genomic_DNA"/>
</dbReference>
<feature type="transmembrane region" description="Helical" evidence="8">
    <location>
        <begin position="78"/>
        <end position="104"/>
    </location>
</feature>
<evidence type="ECO:0000256" key="6">
    <source>
        <dbReference type="ARBA" id="ARBA00022989"/>
    </source>
</evidence>
<protein>
    <submittedName>
        <fullName evidence="10">ABC transporter permease</fullName>
    </submittedName>
</protein>
<evidence type="ECO:0000313" key="10">
    <source>
        <dbReference type="EMBL" id="MFC6008130.1"/>
    </source>
</evidence>
<evidence type="ECO:0000256" key="5">
    <source>
        <dbReference type="ARBA" id="ARBA00022692"/>
    </source>
</evidence>
<comment type="subcellular location">
    <subcellularLocation>
        <location evidence="1 8">Cell membrane</location>
        <topology evidence="1 8">Multi-pass membrane protein</topology>
    </subcellularLocation>
</comment>
<feature type="transmembrane region" description="Helical" evidence="8">
    <location>
        <begin position="40"/>
        <end position="66"/>
    </location>
</feature>
<dbReference type="InterPro" id="IPR000515">
    <property type="entry name" value="MetI-like"/>
</dbReference>
<feature type="transmembrane region" description="Helical" evidence="8">
    <location>
        <begin position="124"/>
        <end position="148"/>
    </location>
</feature>
<dbReference type="PANTHER" id="PTHR42929:SF1">
    <property type="entry name" value="INNER MEMBRANE ABC TRANSPORTER PERMEASE PROTEIN YDCU-RELATED"/>
    <property type="match status" value="1"/>
</dbReference>
<organism evidence="10 11">
    <name type="scientific">Angustibacter luteus</name>
    <dbReference type="NCBI Taxonomy" id="658456"/>
    <lineage>
        <taxon>Bacteria</taxon>
        <taxon>Bacillati</taxon>
        <taxon>Actinomycetota</taxon>
        <taxon>Actinomycetes</taxon>
        <taxon>Kineosporiales</taxon>
        <taxon>Kineosporiaceae</taxon>
    </lineage>
</organism>
<evidence type="ECO:0000259" key="9">
    <source>
        <dbReference type="PROSITE" id="PS50928"/>
    </source>
</evidence>
<sequence>MAVFLVVPTAVVVVQAFRTDDGAPTLGNVRELGNTDIVHALVNSVLLSGVTAIVGAALGAVVAYAVVTAAPEGLLRRVVTAASGVLAQFGGVMLAFAWIATLGLSGLVPTLLRDHLGTDVDTSWLYGMSGFMLVYLYFQIPLMVIVFLPSLDGVRPQWREATESLGGTTWQYWRRVAGPLLAPAFFSSTLLLFANALSAYATAAALNAQSTFILPLQIGNAIGSEVVLGRQNVAKALALEMVVIVAIIMVAYAFMQRRADRWLAR</sequence>
<dbReference type="Pfam" id="PF00528">
    <property type="entry name" value="BPD_transp_1"/>
    <property type="match status" value="1"/>
</dbReference>
<evidence type="ECO:0000313" key="11">
    <source>
        <dbReference type="Proteomes" id="UP001596189"/>
    </source>
</evidence>
<evidence type="ECO:0000256" key="8">
    <source>
        <dbReference type="RuleBase" id="RU363032"/>
    </source>
</evidence>
<keyword evidence="4" id="KW-1003">Cell membrane</keyword>
<dbReference type="PANTHER" id="PTHR42929">
    <property type="entry name" value="INNER MEMBRANE ABC TRANSPORTER PERMEASE PROTEIN YDCU-RELATED-RELATED"/>
    <property type="match status" value="1"/>
</dbReference>
<evidence type="ECO:0000256" key="2">
    <source>
        <dbReference type="ARBA" id="ARBA00007069"/>
    </source>
</evidence>
<dbReference type="InterPro" id="IPR035906">
    <property type="entry name" value="MetI-like_sf"/>
</dbReference>
<keyword evidence="11" id="KW-1185">Reference proteome</keyword>
<accession>A0ABW1JGH3</accession>
<evidence type="ECO:0000256" key="1">
    <source>
        <dbReference type="ARBA" id="ARBA00004651"/>
    </source>
</evidence>
<keyword evidence="5 8" id="KW-0812">Transmembrane</keyword>
<feature type="transmembrane region" description="Helical" evidence="8">
    <location>
        <begin position="236"/>
        <end position="255"/>
    </location>
</feature>
<gene>
    <name evidence="10" type="ORF">ACFQDO_13425</name>
</gene>
<keyword evidence="6 8" id="KW-1133">Transmembrane helix</keyword>
<evidence type="ECO:0000256" key="3">
    <source>
        <dbReference type="ARBA" id="ARBA00022448"/>
    </source>
</evidence>
<dbReference type="RefSeq" id="WP_345715177.1">
    <property type="nucleotide sequence ID" value="NZ_BAABFP010000002.1"/>
</dbReference>
<dbReference type="Proteomes" id="UP001596189">
    <property type="component" value="Unassembled WGS sequence"/>
</dbReference>
<dbReference type="PROSITE" id="PS50928">
    <property type="entry name" value="ABC_TM1"/>
    <property type="match status" value="1"/>
</dbReference>
<dbReference type="SUPFAM" id="SSF161098">
    <property type="entry name" value="MetI-like"/>
    <property type="match status" value="1"/>
</dbReference>
<reference evidence="11" key="1">
    <citation type="journal article" date="2019" name="Int. J. Syst. Evol. Microbiol.">
        <title>The Global Catalogue of Microorganisms (GCM) 10K type strain sequencing project: providing services to taxonomists for standard genome sequencing and annotation.</title>
        <authorList>
            <consortium name="The Broad Institute Genomics Platform"/>
            <consortium name="The Broad Institute Genome Sequencing Center for Infectious Disease"/>
            <person name="Wu L."/>
            <person name="Ma J."/>
        </authorList>
    </citation>
    <scope>NUCLEOTIDE SEQUENCE [LARGE SCALE GENOMIC DNA]</scope>
    <source>
        <strain evidence="11">KACC 14249</strain>
    </source>
</reference>
<comment type="caution">
    <text evidence="10">The sequence shown here is derived from an EMBL/GenBank/DDBJ whole genome shotgun (WGS) entry which is preliminary data.</text>
</comment>
<feature type="domain" description="ABC transmembrane type-1" evidence="9">
    <location>
        <begin position="41"/>
        <end position="254"/>
    </location>
</feature>
<keyword evidence="3 8" id="KW-0813">Transport</keyword>
<keyword evidence="7 8" id="KW-0472">Membrane</keyword>
<feature type="transmembrane region" description="Helical" evidence="8">
    <location>
        <begin position="180"/>
        <end position="206"/>
    </location>
</feature>
<evidence type="ECO:0000256" key="4">
    <source>
        <dbReference type="ARBA" id="ARBA00022475"/>
    </source>
</evidence>
<comment type="similarity">
    <text evidence="2">Belongs to the binding-protein-dependent transport system permease family. CysTW subfamily.</text>
</comment>
<dbReference type="Gene3D" id="1.10.3720.10">
    <property type="entry name" value="MetI-like"/>
    <property type="match status" value="1"/>
</dbReference>